<reference evidence="2 3" key="1">
    <citation type="journal article" date="2020" name="Nature">
        <title>Six reference-quality genomes reveal evolution of bat adaptations.</title>
        <authorList>
            <person name="Jebb D."/>
            <person name="Huang Z."/>
            <person name="Pippel M."/>
            <person name="Hughes G.M."/>
            <person name="Lavrichenko K."/>
            <person name="Devanna P."/>
            <person name="Winkler S."/>
            <person name="Jermiin L.S."/>
            <person name="Skirmuntt E.C."/>
            <person name="Katzourakis A."/>
            <person name="Burkitt-Gray L."/>
            <person name="Ray D.A."/>
            <person name="Sullivan K.A.M."/>
            <person name="Roscito J.G."/>
            <person name="Kirilenko B.M."/>
            <person name="Davalos L.M."/>
            <person name="Corthals A.P."/>
            <person name="Power M.L."/>
            <person name="Jones G."/>
            <person name="Ransome R.D."/>
            <person name="Dechmann D.K.N."/>
            <person name="Locatelli A.G."/>
            <person name="Puechmaille S.J."/>
            <person name="Fedrigo O."/>
            <person name="Jarvis E.D."/>
            <person name="Hiller M."/>
            <person name="Vernes S.C."/>
            <person name="Myers E.W."/>
            <person name="Teeling E.C."/>
        </authorList>
    </citation>
    <scope>NUCLEOTIDE SEQUENCE [LARGE SCALE GENOMIC DNA]</scope>
    <source>
        <strain evidence="2">MMolMol1</strain>
        <tissue evidence="2">Muscle</tissue>
    </source>
</reference>
<dbReference type="PANTHER" id="PTHR23093">
    <property type="entry name" value="SIMILAR TO CHROMOSOME 3 OPEN READING FRAME 20"/>
    <property type="match status" value="1"/>
</dbReference>
<gene>
    <name evidence="2" type="ORF">HJG59_004619</name>
</gene>
<comment type="caution">
    <text evidence="2">The sequence shown here is derived from an EMBL/GenBank/DDBJ whole genome shotgun (WGS) entry which is preliminary data.</text>
</comment>
<dbReference type="PANTHER" id="PTHR23093:SF11">
    <property type="entry name" value="GLUTAMATE-RICH PROTEIN 6"/>
    <property type="match status" value="1"/>
</dbReference>
<dbReference type="Proteomes" id="UP000550707">
    <property type="component" value="Unassembled WGS sequence"/>
</dbReference>
<accession>A0A7J8HZN2</accession>
<organism evidence="2 3">
    <name type="scientific">Molossus molossus</name>
    <name type="common">Pallas' mastiff bat</name>
    <name type="synonym">Vespertilio molossus</name>
    <dbReference type="NCBI Taxonomy" id="27622"/>
    <lineage>
        <taxon>Eukaryota</taxon>
        <taxon>Metazoa</taxon>
        <taxon>Chordata</taxon>
        <taxon>Craniata</taxon>
        <taxon>Vertebrata</taxon>
        <taxon>Euteleostomi</taxon>
        <taxon>Mammalia</taxon>
        <taxon>Eutheria</taxon>
        <taxon>Laurasiatheria</taxon>
        <taxon>Chiroptera</taxon>
        <taxon>Yangochiroptera</taxon>
        <taxon>Molossidae</taxon>
        <taxon>Molossus</taxon>
    </lineage>
</organism>
<protein>
    <submittedName>
        <fullName evidence="2">Glutamate rich 6</fullName>
    </submittedName>
</protein>
<dbReference type="InterPro" id="IPR029281">
    <property type="entry name" value="FAM194_C"/>
</dbReference>
<dbReference type="AlphaFoldDB" id="A0A7J8HZN2"/>
<evidence type="ECO:0000313" key="2">
    <source>
        <dbReference type="EMBL" id="KAF6477490.1"/>
    </source>
</evidence>
<evidence type="ECO:0000259" key="1">
    <source>
        <dbReference type="Pfam" id="PF14977"/>
    </source>
</evidence>
<name>A0A7J8HZN2_MOLMO</name>
<sequence>MSEVNFHRTTDPGSWTGIPISVQTEESWLQDTSRHGQPEKKASLIMEKAPSQNIASKLREKWVINPEDIKLNILCELEFEEDFIALFEPSLRTLPSVGPPPFLAFRRERARSSIDVKEEEETPPQCEFCGSDLGTFLSKVDIHSDNTCSELMKQVPCCSYFQSLVDYINEENKKMQSSTVELICINPHAAHDPEVDRLKEREKALRRKQEQQMAKHWAMKRSEHASFSEDDSKHFKTISYQLSVDIPKKEEMPEDRLLDYELDKRNVSISCCDSRTACGRMVRNEFLEKHYRHGGKFLTSFPDGTTQIFYPSGNLAIIRVPNKVSGFTSIVQEDVAASPAILAVLDSSGRSSCYHPNGNVWVYINVLGGQYSDQAGNRVRAWTWSSSVASSPFVSFKPVFLALNHSVGVRILEQDKISITFLAMGRQARISVGTKVKLSNQEALPGPRSLRGDDLFLLASLIRIRRLLHKLEGHALLPSGQAWEKLGQPSYLSSLAVKLMALCRSSGARGDTVTTIAAMINEKI</sequence>
<feature type="domain" description="FAM194 C-terminal" evidence="1">
    <location>
        <begin position="284"/>
        <end position="486"/>
    </location>
</feature>
<dbReference type="Pfam" id="PF14977">
    <property type="entry name" value="FAM194"/>
    <property type="match status" value="1"/>
</dbReference>
<dbReference type="EMBL" id="JACASF010000005">
    <property type="protein sequence ID" value="KAF6477490.1"/>
    <property type="molecule type" value="Genomic_DNA"/>
</dbReference>
<evidence type="ECO:0000313" key="3">
    <source>
        <dbReference type="Proteomes" id="UP000550707"/>
    </source>
</evidence>
<keyword evidence="3" id="KW-1185">Reference proteome</keyword>
<proteinExistence type="predicted"/>